<organism evidence="3 4">
    <name type="scientific">Strongyloides papillosus</name>
    <name type="common">Intestinal threadworm</name>
    <dbReference type="NCBI Taxonomy" id="174720"/>
    <lineage>
        <taxon>Eukaryota</taxon>
        <taxon>Metazoa</taxon>
        <taxon>Ecdysozoa</taxon>
        <taxon>Nematoda</taxon>
        <taxon>Chromadorea</taxon>
        <taxon>Rhabditida</taxon>
        <taxon>Tylenchina</taxon>
        <taxon>Panagrolaimomorpha</taxon>
        <taxon>Strongyloidoidea</taxon>
        <taxon>Strongyloididae</taxon>
        <taxon>Strongyloides</taxon>
    </lineage>
</organism>
<dbReference type="InterPro" id="IPR006597">
    <property type="entry name" value="Sel1-like"/>
</dbReference>
<dbReference type="WBParaSite" id="SPAL_0001622800.1">
    <property type="protein sequence ID" value="SPAL_0001622800.1"/>
    <property type="gene ID" value="SPAL_0001622800"/>
</dbReference>
<dbReference type="InterPro" id="IPR011990">
    <property type="entry name" value="TPR-like_helical_dom_sf"/>
</dbReference>
<protein>
    <submittedName>
        <fullName evidence="4">Cytochrome c oxidase assembly factor 7</fullName>
    </submittedName>
</protein>
<reference evidence="4" key="1">
    <citation type="submission" date="2017-02" db="UniProtKB">
        <authorList>
            <consortium name="WormBaseParasite"/>
        </authorList>
    </citation>
    <scope>IDENTIFICATION</scope>
</reference>
<sequence length="249" mass="28796">MSSVHESTKEEFERIQAEREEYVKNIGIEYRFGCYKENKPDSCHLLGQWFENVEKNFEKSYNLFKDNCLTRKYPQSCYKYANYRISGTKEKPERLEELIDAFKMACDGGVTPGCQTLGLIYWNGEKGRSPNPELAVKYLERACELEDAMACFRLSNWYRTSEEERKKERTENKPSNFGFVPKDTEKALSFAIRACDLGYSNGCMHAALMYRGRDGFPLDKDKAVDYVKKAKEIEGLAKKTNLKTGFTGQ</sequence>
<dbReference type="STRING" id="174720.A0A0N5CED8"/>
<keyword evidence="3" id="KW-1185">Reference proteome</keyword>
<evidence type="ECO:0000256" key="2">
    <source>
        <dbReference type="ARBA" id="ARBA00022737"/>
    </source>
</evidence>
<evidence type="ECO:0000313" key="3">
    <source>
        <dbReference type="Proteomes" id="UP000046392"/>
    </source>
</evidence>
<dbReference type="SUPFAM" id="SSF81901">
    <property type="entry name" value="HCP-like"/>
    <property type="match status" value="2"/>
</dbReference>
<dbReference type="SMART" id="SM00671">
    <property type="entry name" value="SEL1"/>
    <property type="match status" value="4"/>
</dbReference>
<dbReference type="GO" id="GO:0005758">
    <property type="term" value="C:mitochondrial intermembrane space"/>
    <property type="evidence" value="ECO:0007669"/>
    <property type="project" value="TreeGrafter"/>
</dbReference>
<dbReference type="Pfam" id="PF08238">
    <property type="entry name" value="Sel1"/>
    <property type="match status" value="4"/>
</dbReference>
<dbReference type="InterPro" id="IPR040239">
    <property type="entry name" value="HcpB-like"/>
</dbReference>
<dbReference type="Proteomes" id="UP000046392">
    <property type="component" value="Unplaced"/>
</dbReference>
<dbReference type="PANTHER" id="PTHR13891">
    <property type="entry name" value="CYTOCHROME C OXIDASE ASSEMBLY FACTOR 7"/>
    <property type="match status" value="1"/>
</dbReference>
<evidence type="ECO:0000256" key="1">
    <source>
        <dbReference type="ARBA" id="ARBA00008486"/>
    </source>
</evidence>
<evidence type="ECO:0000313" key="4">
    <source>
        <dbReference type="WBParaSite" id="SPAL_0001622800.1"/>
    </source>
</evidence>
<dbReference type="PANTHER" id="PTHR13891:SF1">
    <property type="entry name" value="CYTOCHROME C OXIDASE ASSEMBLY FACTOR 7"/>
    <property type="match status" value="1"/>
</dbReference>
<dbReference type="Gene3D" id="1.25.40.10">
    <property type="entry name" value="Tetratricopeptide repeat domain"/>
    <property type="match status" value="1"/>
</dbReference>
<comment type="similarity">
    <text evidence="1">Belongs to the hcp beta-lactamase family.</text>
</comment>
<dbReference type="AlphaFoldDB" id="A0A0N5CED8"/>
<keyword evidence="2" id="KW-0677">Repeat</keyword>
<name>A0A0N5CED8_STREA</name>
<accession>A0A0N5CED8</accession>
<proteinExistence type="inferred from homology"/>